<protein>
    <recommendedName>
        <fullName evidence="5">Type IV secretion system protein</fullName>
    </recommendedName>
</protein>
<evidence type="ECO:0000313" key="3">
    <source>
        <dbReference type="EMBL" id="PIS21710.1"/>
    </source>
</evidence>
<feature type="chain" id="PRO_5013877118" description="Type IV secretion system protein" evidence="2">
    <location>
        <begin position="30"/>
        <end position="427"/>
    </location>
</feature>
<name>A0A2H0X9U2_UNCKA</name>
<feature type="transmembrane region" description="Helical" evidence="1">
    <location>
        <begin position="184"/>
        <end position="202"/>
    </location>
</feature>
<evidence type="ECO:0000256" key="2">
    <source>
        <dbReference type="SAM" id="SignalP"/>
    </source>
</evidence>
<keyword evidence="2" id="KW-0732">Signal</keyword>
<comment type="caution">
    <text evidence="3">The sequence shown here is derived from an EMBL/GenBank/DDBJ whole genome shotgun (WGS) entry which is preliminary data.</text>
</comment>
<dbReference type="EMBL" id="PEYV01000025">
    <property type="protein sequence ID" value="PIS21710.1"/>
    <property type="molecule type" value="Genomic_DNA"/>
</dbReference>
<reference evidence="4" key="1">
    <citation type="submission" date="2017-09" db="EMBL/GenBank/DDBJ databases">
        <title>Depth-based differentiation of microbial function through sediment-hosted aquifers and enrichment of novel symbionts in the deep terrestrial subsurface.</title>
        <authorList>
            <person name="Probst A.J."/>
            <person name="Ladd B."/>
            <person name="Jarett J.K."/>
            <person name="Geller-Mcgrath D.E."/>
            <person name="Sieber C.M.K."/>
            <person name="Emerson J.B."/>
            <person name="Anantharaman K."/>
            <person name="Thomas B.C."/>
            <person name="Malmstrom R."/>
            <person name="Stieglmeier M."/>
            <person name="Klingl A."/>
            <person name="Woyke T."/>
            <person name="Ryan C.M."/>
            <person name="Banfield J.F."/>
        </authorList>
    </citation>
    <scope>NUCLEOTIDE SEQUENCE [LARGE SCALE GENOMIC DNA]</scope>
</reference>
<evidence type="ECO:0000313" key="4">
    <source>
        <dbReference type="Proteomes" id="UP000231098"/>
    </source>
</evidence>
<evidence type="ECO:0000256" key="1">
    <source>
        <dbReference type="SAM" id="Phobius"/>
    </source>
</evidence>
<feature type="transmembrane region" description="Helical" evidence="1">
    <location>
        <begin position="285"/>
        <end position="303"/>
    </location>
</feature>
<organism evidence="3 4">
    <name type="scientific">candidate division WWE3 bacterium CG08_land_8_20_14_0_20_41_15</name>
    <dbReference type="NCBI Taxonomy" id="1975086"/>
    <lineage>
        <taxon>Bacteria</taxon>
        <taxon>Katanobacteria</taxon>
    </lineage>
</organism>
<evidence type="ECO:0008006" key="5">
    <source>
        <dbReference type="Google" id="ProtNLM"/>
    </source>
</evidence>
<keyword evidence="1" id="KW-1133">Transmembrane helix</keyword>
<dbReference type="AlphaFoldDB" id="A0A2H0X9U2"/>
<feature type="transmembrane region" description="Helical" evidence="1">
    <location>
        <begin position="140"/>
        <end position="163"/>
    </location>
</feature>
<accession>A0A2H0X9U2</accession>
<sequence length="427" mass="46386">MLAQKITNLLKIFFFSLLLLISSASPLYAAGAAEYIEAKKAPGMDLTKWTTGGPNFLGVLQIVGWGFIDESWGISEPTNTEGQLNGAIPTLLGFMGATYLQKPASVPQYLAYVQNRAGFPAKPVYAQGIGFKAMKPILSIWVLMRNICYLFFIIVFVAIGFMIMFRKKLNPQTVISIQNSLPNIILGLILVTFSFAISGLIIDLSELATRVIASLFKADYLQRIDDLIRSLTDPSFLPAGSNPQDYLSNFFSVTSKLFVVQEIADAIQETIKSISLGLGAGGTTIISVFSGVVVPLIFTIAILQTLIKGFFMLLTAYVNIVLSTIFSPFVFLANSFGPGATPQWFKGFLTNALVFPVTFALLIIATVIIAGTGNPDITARLSCPTGNCWNPTITPGSINSFEWFPAPLGIFWKKDPVSGDMVFSTDL</sequence>
<gene>
    <name evidence="3" type="ORF">COT51_01290</name>
</gene>
<feature type="non-terminal residue" evidence="3">
    <location>
        <position position="427"/>
    </location>
</feature>
<dbReference type="Proteomes" id="UP000231098">
    <property type="component" value="Unassembled WGS sequence"/>
</dbReference>
<feature type="signal peptide" evidence="2">
    <location>
        <begin position="1"/>
        <end position="29"/>
    </location>
</feature>
<keyword evidence="1" id="KW-0472">Membrane</keyword>
<keyword evidence="1" id="KW-0812">Transmembrane</keyword>
<proteinExistence type="predicted"/>
<feature type="transmembrane region" description="Helical" evidence="1">
    <location>
        <begin position="310"/>
        <end position="333"/>
    </location>
</feature>
<feature type="transmembrane region" description="Helical" evidence="1">
    <location>
        <begin position="353"/>
        <end position="372"/>
    </location>
</feature>